<comment type="similarity">
    <text evidence="8 9">Belongs to the TRAP transporter small permease family.</text>
</comment>
<dbReference type="InterPro" id="IPR055348">
    <property type="entry name" value="DctQ"/>
</dbReference>
<comment type="caution">
    <text evidence="11">The sequence shown here is derived from an EMBL/GenBank/DDBJ whole genome shotgun (WGS) entry which is preliminary data.</text>
</comment>
<dbReference type="Pfam" id="PF04290">
    <property type="entry name" value="DctQ"/>
    <property type="match status" value="1"/>
</dbReference>
<evidence type="ECO:0000256" key="6">
    <source>
        <dbReference type="ARBA" id="ARBA00022989"/>
    </source>
</evidence>
<evidence type="ECO:0000313" key="12">
    <source>
        <dbReference type="Proteomes" id="UP001595756"/>
    </source>
</evidence>
<feature type="transmembrane region" description="Helical" evidence="9">
    <location>
        <begin position="16"/>
        <end position="34"/>
    </location>
</feature>
<comment type="function">
    <text evidence="9">Part of the tripartite ATP-independent periplasmic (TRAP) transport system.</text>
</comment>
<keyword evidence="4 9" id="KW-0997">Cell inner membrane</keyword>
<evidence type="ECO:0000256" key="8">
    <source>
        <dbReference type="ARBA" id="ARBA00038436"/>
    </source>
</evidence>
<dbReference type="PANTHER" id="PTHR35011">
    <property type="entry name" value="2,3-DIKETO-L-GULONATE TRAP TRANSPORTER SMALL PERMEASE PROTEIN YIAM"/>
    <property type="match status" value="1"/>
</dbReference>
<evidence type="ECO:0000256" key="9">
    <source>
        <dbReference type="RuleBase" id="RU369079"/>
    </source>
</evidence>
<organism evidence="11 12">
    <name type="scientific">Castellaniella hirudinis</name>
    <dbReference type="NCBI Taxonomy" id="1144617"/>
    <lineage>
        <taxon>Bacteria</taxon>
        <taxon>Pseudomonadati</taxon>
        <taxon>Pseudomonadota</taxon>
        <taxon>Betaproteobacteria</taxon>
        <taxon>Burkholderiales</taxon>
        <taxon>Alcaligenaceae</taxon>
        <taxon>Castellaniella</taxon>
    </lineage>
</organism>
<dbReference type="InterPro" id="IPR007387">
    <property type="entry name" value="TRAP_DctQ"/>
</dbReference>
<feature type="domain" description="Tripartite ATP-independent periplasmic transporters DctQ component" evidence="10">
    <location>
        <begin position="25"/>
        <end position="155"/>
    </location>
</feature>
<dbReference type="EMBL" id="JBHSDY010000001">
    <property type="protein sequence ID" value="MFC4296684.1"/>
    <property type="molecule type" value="Genomic_DNA"/>
</dbReference>
<evidence type="ECO:0000256" key="4">
    <source>
        <dbReference type="ARBA" id="ARBA00022519"/>
    </source>
</evidence>
<keyword evidence="3" id="KW-1003">Cell membrane</keyword>
<gene>
    <name evidence="11" type="ORF">ACFO0J_01355</name>
</gene>
<sequence>MENRLWKLVDEKLEPWLMVASYAYLVLIILIEVIRRHAFGASSEWGEMTARYSFVFLVYVAAAHIGRNRGHIRIDLVPRALSHAKRLWLYLYFDLLHLLLVALAVYHSIRVMQLQMENDVLMTGLDLNMAFAQAALPIGFLLLGYRVIQRSLAMIREYQLSGTVAIEGGEQSD</sequence>
<accession>A0ABV8RV93</accession>
<evidence type="ECO:0000256" key="2">
    <source>
        <dbReference type="ARBA" id="ARBA00022448"/>
    </source>
</evidence>
<proteinExistence type="inferred from homology"/>
<keyword evidence="6 9" id="KW-1133">Transmembrane helix</keyword>
<evidence type="ECO:0000259" key="10">
    <source>
        <dbReference type="Pfam" id="PF04290"/>
    </source>
</evidence>
<evidence type="ECO:0000256" key="3">
    <source>
        <dbReference type="ARBA" id="ARBA00022475"/>
    </source>
</evidence>
<reference evidence="12" key="1">
    <citation type="journal article" date="2019" name="Int. J. Syst. Evol. Microbiol.">
        <title>The Global Catalogue of Microorganisms (GCM) 10K type strain sequencing project: providing services to taxonomists for standard genome sequencing and annotation.</title>
        <authorList>
            <consortium name="The Broad Institute Genomics Platform"/>
            <consortium name="The Broad Institute Genome Sequencing Center for Infectious Disease"/>
            <person name="Wu L."/>
            <person name="Ma J."/>
        </authorList>
    </citation>
    <scope>NUCLEOTIDE SEQUENCE [LARGE SCALE GENOMIC DNA]</scope>
    <source>
        <strain evidence="12">CGMCC 1.19029</strain>
    </source>
</reference>
<keyword evidence="2 9" id="KW-0813">Transport</keyword>
<comment type="subcellular location">
    <subcellularLocation>
        <location evidence="1 9">Cell inner membrane</location>
        <topology evidence="1 9">Multi-pass membrane protein</topology>
    </subcellularLocation>
</comment>
<dbReference type="Proteomes" id="UP001595756">
    <property type="component" value="Unassembled WGS sequence"/>
</dbReference>
<evidence type="ECO:0000313" key="11">
    <source>
        <dbReference type="EMBL" id="MFC4296684.1"/>
    </source>
</evidence>
<keyword evidence="12" id="KW-1185">Reference proteome</keyword>
<feature type="transmembrane region" description="Helical" evidence="9">
    <location>
        <begin position="49"/>
        <end position="66"/>
    </location>
</feature>
<evidence type="ECO:0000256" key="1">
    <source>
        <dbReference type="ARBA" id="ARBA00004429"/>
    </source>
</evidence>
<dbReference type="RefSeq" id="WP_376811263.1">
    <property type="nucleotide sequence ID" value="NZ_JBHSDY010000001.1"/>
</dbReference>
<feature type="transmembrane region" description="Helical" evidence="9">
    <location>
        <begin position="129"/>
        <end position="148"/>
    </location>
</feature>
<protein>
    <recommendedName>
        <fullName evidence="9">TRAP transporter small permease protein</fullName>
    </recommendedName>
</protein>
<name>A0ABV8RV93_9BURK</name>
<evidence type="ECO:0000256" key="7">
    <source>
        <dbReference type="ARBA" id="ARBA00023136"/>
    </source>
</evidence>
<feature type="transmembrane region" description="Helical" evidence="9">
    <location>
        <begin position="87"/>
        <end position="109"/>
    </location>
</feature>
<keyword evidence="5 9" id="KW-0812">Transmembrane</keyword>
<comment type="subunit">
    <text evidence="9">The complex comprises the extracytoplasmic solute receptor protein and the two transmembrane proteins.</text>
</comment>
<evidence type="ECO:0000256" key="5">
    <source>
        <dbReference type="ARBA" id="ARBA00022692"/>
    </source>
</evidence>
<keyword evidence="7 9" id="KW-0472">Membrane</keyword>
<dbReference type="PANTHER" id="PTHR35011:SF2">
    <property type="entry name" value="2,3-DIKETO-L-GULONATE TRAP TRANSPORTER SMALL PERMEASE PROTEIN YIAM"/>
    <property type="match status" value="1"/>
</dbReference>